<name>A0A6I0F7W0_9FIRM</name>
<protein>
    <submittedName>
        <fullName evidence="1">DUF1573 domain-containing protein</fullName>
    </submittedName>
</protein>
<dbReference type="Gene3D" id="1.10.287.1080">
    <property type="entry name" value="MazG-like"/>
    <property type="match status" value="1"/>
</dbReference>
<dbReference type="Proteomes" id="UP000432715">
    <property type="component" value="Unassembled WGS sequence"/>
</dbReference>
<reference evidence="1 2" key="1">
    <citation type="submission" date="2019-10" db="EMBL/GenBank/DDBJ databases">
        <title>Alkaliphilus serpentinus sp. nov. and Alkaliphilus pronyensis sp. nov., two novel anaerobic alkaliphilic species isolated from the serpentinized-hosted hydrothermal field of the Prony Bay (New Caledonia).</title>
        <authorList>
            <person name="Postec A."/>
        </authorList>
    </citation>
    <scope>NUCLEOTIDE SEQUENCE [LARGE SCALE GENOMIC DNA]</scope>
    <source>
        <strain evidence="1 2">LacV</strain>
    </source>
</reference>
<dbReference type="EMBL" id="WBZC01000039">
    <property type="protein sequence ID" value="KAB3533596.1"/>
    <property type="molecule type" value="Genomic_DNA"/>
</dbReference>
<sequence>MKNFSINDFQTQVDDVLVRHRSVLDIITKLQETSSKVNRAVAKSATYCGCIKIHAERQEVPKDILYSEIKNYMENHVKGELCDICREKIEAELSTNLFYFTTLCNLFDINIEELVTKHHDQLKALGKYGLL</sequence>
<keyword evidence="2" id="KW-1185">Reference proteome</keyword>
<evidence type="ECO:0000313" key="1">
    <source>
        <dbReference type="EMBL" id="KAB3533596.1"/>
    </source>
</evidence>
<proteinExistence type="predicted"/>
<organism evidence="1 2">
    <name type="scientific">Alkaliphilus pronyensis</name>
    <dbReference type="NCBI Taxonomy" id="1482732"/>
    <lineage>
        <taxon>Bacteria</taxon>
        <taxon>Bacillati</taxon>
        <taxon>Bacillota</taxon>
        <taxon>Clostridia</taxon>
        <taxon>Peptostreptococcales</taxon>
        <taxon>Natronincolaceae</taxon>
        <taxon>Alkaliphilus</taxon>
    </lineage>
</organism>
<accession>A0A6I0F7W0</accession>
<dbReference type="AlphaFoldDB" id="A0A6I0F7W0"/>
<gene>
    <name evidence="1" type="ORF">F8154_10550</name>
</gene>
<dbReference type="OrthoDB" id="2988649at2"/>
<dbReference type="RefSeq" id="WP_151861576.1">
    <property type="nucleotide sequence ID" value="NZ_WBZC01000039.1"/>
</dbReference>
<evidence type="ECO:0000313" key="2">
    <source>
        <dbReference type="Proteomes" id="UP000432715"/>
    </source>
</evidence>
<comment type="caution">
    <text evidence="1">The sequence shown here is derived from an EMBL/GenBank/DDBJ whole genome shotgun (WGS) entry which is preliminary data.</text>
</comment>